<accession>A0A6M3LD44</accession>
<sequence>MNTQNLIHLIGLQRCGCHAVANWMLHQYPTIQEPYELKECPNEIEEQNSVSGFNHHNLFFLLYNQFWFPYQEPHAPTKVGYTPQGDVGSSVIVYETGQINRFNLNFENKEVFGQIKNERIILVLRDILNCCASWYKMHHEVPQHIMLFWYHRYLEITGRTNYIPNKYFVSYNEWFLNKKYREKICEDLDLTFTDVAINSVPNYGNGSSFSKREANGDAQFMGVMTRWKWLLGDKDFRKAVKPYRNLIPLSEEIFGKYDEDSIIFSTSW</sequence>
<evidence type="ECO:0008006" key="2">
    <source>
        <dbReference type="Google" id="ProtNLM"/>
    </source>
</evidence>
<dbReference type="EMBL" id="MT143114">
    <property type="protein sequence ID" value="QJA92996.1"/>
    <property type="molecule type" value="Genomic_DNA"/>
</dbReference>
<dbReference type="InterPro" id="IPR027417">
    <property type="entry name" value="P-loop_NTPase"/>
</dbReference>
<proteinExistence type="predicted"/>
<evidence type="ECO:0000313" key="1">
    <source>
        <dbReference type="EMBL" id="QJA92996.1"/>
    </source>
</evidence>
<dbReference type="SUPFAM" id="SSF52540">
    <property type="entry name" value="P-loop containing nucleoside triphosphate hydrolases"/>
    <property type="match status" value="1"/>
</dbReference>
<organism evidence="1">
    <name type="scientific">viral metagenome</name>
    <dbReference type="NCBI Taxonomy" id="1070528"/>
    <lineage>
        <taxon>unclassified sequences</taxon>
        <taxon>metagenomes</taxon>
        <taxon>organismal metagenomes</taxon>
    </lineage>
</organism>
<reference evidence="1" key="1">
    <citation type="submission" date="2020-03" db="EMBL/GenBank/DDBJ databases">
        <title>The deep terrestrial virosphere.</title>
        <authorList>
            <person name="Holmfeldt K."/>
            <person name="Nilsson E."/>
            <person name="Simone D."/>
            <person name="Lopez-Fernandez M."/>
            <person name="Wu X."/>
            <person name="de Brujin I."/>
            <person name="Lundin D."/>
            <person name="Andersson A."/>
            <person name="Bertilsson S."/>
            <person name="Dopson M."/>
        </authorList>
    </citation>
    <scope>NUCLEOTIDE SEQUENCE</scope>
    <source>
        <strain evidence="1">MM415B04391</strain>
    </source>
</reference>
<gene>
    <name evidence="1" type="ORF">MM415B04391_0002</name>
</gene>
<protein>
    <recommendedName>
        <fullName evidence="2">Sulfotransferase domain-containing protein</fullName>
    </recommendedName>
</protein>
<dbReference type="AlphaFoldDB" id="A0A6M3LD44"/>
<name>A0A6M3LD44_9ZZZZ</name>
<dbReference type="Gene3D" id="3.40.50.300">
    <property type="entry name" value="P-loop containing nucleotide triphosphate hydrolases"/>
    <property type="match status" value="1"/>
</dbReference>